<dbReference type="Proteomes" id="UP001416858">
    <property type="component" value="Unassembled WGS sequence"/>
</dbReference>
<sequence length="360" mass="41508">MCNENLEWLLPATQHYPSAGLAHNYVNPRKCTSGQIDGEGCVGFSQRYPYVPVWVYPPGSSPTVTTSIALLNPHFIAGYAELLARDVYRYRKCPSPGVEVSISDAVRANCKFRLFNQLDYLVSNAKEIAPGVDVWSVPQMNNSDAMVQSEIAYLFGRIAQHEERDRGYWLDRMRRAGRAFDLFVSEGGLMYYEGDNEENWYVAAGPFERRPRFALNVMLLSLEFMHCIARFLDSDASHVTNWQRRIDRGIRLLGRTQYNRVTLDDFHIANHFGPGKHWSYYGFHWSDDAGDYLRSGPAWENYHRIHARTLRTLKSYDSRGTLATYYDSWKWALTDTFVEDGGTYVNREQSDAQERRSQAD</sequence>
<gene>
    <name evidence="1" type="ORF">Rcae01_06739</name>
</gene>
<proteinExistence type="predicted"/>
<protein>
    <recommendedName>
        <fullName evidence="3">D-glucuronyl C5-epimerase C-terminal domain-containing protein</fullName>
    </recommendedName>
</protein>
<reference evidence="1 2" key="1">
    <citation type="submission" date="2024-02" db="EMBL/GenBank/DDBJ databases">
        <title>Rhodopirellula caenicola NBRC 110016.</title>
        <authorList>
            <person name="Ichikawa N."/>
            <person name="Katano-Makiyama Y."/>
            <person name="Hidaka K."/>
        </authorList>
    </citation>
    <scope>NUCLEOTIDE SEQUENCE [LARGE SCALE GENOMIC DNA]</scope>
    <source>
        <strain evidence="1 2">NBRC 110016</strain>
    </source>
</reference>
<accession>A0ABP9W5J0</accession>
<evidence type="ECO:0000313" key="2">
    <source>
        <dbReference type="Proteomes" id="UP001416858"/>
    </source>
</evidence>
<name>A0ABP9W5J0_9BACT</name>
<keyword evidence="2" id="KW-1185">Reference proteome</keyword>
<dbReference type="EMBL" id="BAABRO010000047">
    <property type="protein sequence ID" value="GAA5511223.1"/>
    <property type="molecule type" value="Genomic_DNA"/>
</dbReference>
<evidence type="ECO:0000313" key="1">
    <source>
        <dbReference type="EMBL" id="GAA5511223.1"/>
    </source>
</evidence>
<evidence type="ECO:0008006" key="3">
    <source>
        <dbReference type="Google" id="ProtNLM"/>
    </source>
</evidence>
<organism evidence="1 2">
    <name type="scientific">Novipirellula caenicola</name>
    <dbReference type="NCBI Taxonomy" id="1536901"/>
    <lineage>
        <taxon>Bacteria</taxon>
        <taxon>Pseudomonadati</taxon>
        <taxon>Planctomycetota</taxon>
        <taxon>Planctomycetia</taxon>
        <taxon>Pirellulales</taxon>
        <taxon>Pirellulaceae</taxon>
        <taxon>Novipirellula</taxon>
    </lineage>
</organism>
<comment type="caution">
    <text evidence="1">The sequence shown here is derived from an EMBL/GenBank/DDBJ whole genome shotgun (WGS) entry which is preliminary data.</text>
</comment>